<dbReference type="InterPro" id="IPR007485">
    <property type="entry name" value="LPS_assembly_LptE"/>
</dbReference>
<comment type="caution">
    <text evidence="2">The sequence shown here is derived from an EMBL/GenBank/DDBJ whole genome shotgun (WGS) entry which is preliminary data.</text>
</comment>
<dbReference type="GO" id="GO:0043165">
    <property type="term" value="P:Gram-negative-bacterium-type cell outer membrane assembly"/>
    <property type="evidence" value="ECO:0007669"/>
    <property type="project" value="InterPro"/>
</dbReference>
<dbReference type="Proteomes" id="UP000216339">
    <property type="component" value="Unassembled WGS sequence"/>
</dbReference>
<reference evidence="2 3" key="1">
    <citation type="submission" date="2016-11" db="EMBL/GenBank/DDBJ databases">
        <title>Study of marine rhodopsin-containing bacteria.</title>
        <authorList>
            <person name="Yoshizawa S."/>
            <person name="Kumagai Y."/>
            <person name="Kogure K."/>
        </authorList>
    </citation>
    <scope>NUCLEOTIDE SEQUENCE [LARGE SCALE GENOMIC DNA]</scope>
    <source>
        <strain evidence="2 3">SAORIC-28</strain>
    </source>
</reference>
<evidence type="ECO:0000313" key="3">
    <source>
        <dbReference type="Proteomes" id="UP000216339"/>
    </source>
</evidence>
<feature type="chain" id="PRO_5012470496" description="Lipopolysaccharide-assembly" evidence="1">
    <location>
        <begin position="19"/>
        <end position="169"/>
    </location>
</feature>
<evidence type="ECO:0000313" key="2">
    <source>
        <dbReference type="EMBL" id="PAP76473.1"/>
    </source>
</evidence>
<dbReference type="EMBL" id="MQWD01000001">
    <property type="protein sequence ID" value="PAP76473.1"/>
    <property type="molecule type" value="Genomic_DNA"/>
</dbReference>
<dbReference type="AlphaFoldDB" id="A0A271IZ28"/>
<feature type="signal peptide" evidence="1">
    <location>
        <begin position="1"/>
        <end position="18"/>
    </location>
</feature>
<protein>
    <recommendedName>
        <fullName evidence="4">Lipopolysaccharide-assembly</fullName>
    </recommendedName>
</protein>
<dbReference type="GO" id="GO:0019867">
    <property type="term" value="C:outer membrane"/>
    <property type="evidence" value="ECO:0007669"/>
    <property type="project" value="InterPro"/>
</dbReference>
<organism evidence="2 3">
    <name type="scientific">Rubrivirga marina</name>
    <dbReference type="NCBI Taxonomy" id="1196024"/>
    <lineage>
        <taxon>Bacteria</taxon>
        <taxon>Pseudomonadati</taxon>
        <taxon>Rhodothermota</taxon>
        <taxon>Rhodothermia</taxon>
        <taxon>Rhodothermales</taxon>
        <taxon>Rubricoccaceae</taxon>
        <taxon>Rubrivirga</taxon>
    </lineage>
</organism>
<evidence type="ECO:0000256" key="1">
    <source>
        <dbReference type="SAM" id="SignalP"/>
    </source>
</evidence>
<keyword evidence="3" id="KW-1185">Reference proteome</keyword>
<evidence type="ECO:0008006" key="4">
    <source>
        <dbReference type="Google" id="ProtNLM"/>
    </source>
</evidence>
<gene>
    <name evidence="2" type="ORF">BSZ37_08480</name>
</gene>
<dbReference type="Pfam" id="PF04390">
    <property type="entry name" value="LptE"/>
    <property type="match status" value="1"/>
</dbReference>
<name>A0A271IZ28_9BACT</name>
<sequence>MRAVVVASLVGASLIPLASCGVYSFSGATIPAQLETVAVPLAEDRSQGGPPGLDRLLTDALIDRFVDRSRLTLETDEGEADAVVRATIERYAIAPVAVTDQNVAGLNRVSLGVRVVVEDRVENEELLSRTFTATADFAPAEGLQGEADASATALDQIARDAFTAATSDW</sequence>
<keyword evidence="1" id="KW-0732">Signal</keyword>
<accession>A0A271IZ28</accession>
<proteinExistence type="predicted"/>